<evidence type="ECO:0000313" key="3">
    <source>
        <dbReference type="RefSeq" id="XP_024879711.1"/>
    </source>
</evidence>
<name>A0A6J1QEJ3_9HYME</name>
<organism evidence="2 3">
    <name type="scientific">Temnothorax curvispinosus</name>
    <dbReference type="NCBI Taxonomy" id="300111"/>
    <lineage>
        <taxon>Eukaryota</taxon>
        <taxon>Metazoa</taxon>
        <taxon>Ecdysozoa</taxon>
        <taxon>Arthropoda</taxon>
        <taxon>Hexapoda</taxon>
        <taxon>Insecta</taxon>
        <taxon>Pterygota</taxon>
        <taxon>Neoptera</taxon>
        <taxon>Endopterygota</taxon>
        <taxon>Hymenoptera</taxon>
        <taxon>Apocrita</taxon>
        <taxon>Aculeata</taxon>
        <taxon>Formicoidea</taxon>
        <taxon>Formicidae</taxon>
        <taxon>Myrmicinae</taxon>
        <taxon>Temnothorax</taxon>
    </lineage>
</organism>
<sequence>MDSIIDQINQQLVVSNFIAKAYDNFVRKGSSGITKQRTDIYLSSLEENWNRFSLTHDAILMEVARLTSEDRQLIRTHSYFTDRVLTTHRNYLAAVEQITARLSAEQQNVTGSFSTSSQSQDILVPNVSQHQHAHLPQVNIPTFDGTPSEWLNFRDSFTSLILSNASLTSIEKLQYLKTSLTGYAAHLIKNTTLTSDNLLKAWNLLLSFYDKPRIQVNTSSPKNTCPVCKRSHYIVKCPKYIDGTTDQKLALIAKYQLCYNCLAKHRVVNCKVTKRCRTCGKKHHTTIHKERTSFNTKDVKSEPQLKSSPAVAEAEKDTP</sequence>
<dbReference type="Pfam" id="PF03564">
    <property type="entry name" value="DUF1759"/>
    <property type="match status" value="1"/>
</dbReference>
<accession>A0A6J1QEJ3</accession>
<dbReference type="AlphaFoldDB" id="A0A6J1QEJ3"/>
<feature type="compositionally biased region" description="Basic and acidic residues" evidence="1">
    <location>
        <begin position="293"/>
        <end position="303"/>
    </location>
</feature>
<dbReference type="Proteomes" id="UP000504618">
    <property type="component" value="Unplaced"/>
</dbReference>
<gene>
    <name evidence="3" type="primary">LOC112459691</name>
</gene>
<dbReference type="OrthoDB" id="7698075at2759"/>
<dbReference type="PANTHER" id="PTHR47331:SF5">
    <property type="entry name" value="RIBONUCLEASE H"/>
    <property type="match status" value="1"/>
</dbReference>
<feature type="region of interest" description="Disordered" evidence="1">
    <location>
        <begin position="293"/>
        <end position="319"/>
    </location>
</feature>
<dbReference type="InterPro" id="IPR005312">
    <property type="entry name" value="DUF1759"/>
</dbReference>
<dbReference type="PANTHER" id="PTHR47331">
    <property type="entry name" value="PHD-TYPE DOMAIN-CONTAINING PROTEIN"/>
    <property type="match status" value="1"/>
</dbReference>
<reference evidence="3" key="1">
    <citation type="submission" date="2025-08" db="UniProtKB">
        <authorList>
            <consortium name="RefSeq"/>
        </authorList>
    </citation>
    <scope>IDENTIFICATION</scope>
    <source>
        <tissue evidence="3">Whole body</tissue>
    </source>
</reference>
<evidence type="ECO:0000256" key="1">
    <source>
        <dbReference type="SAM" id="MobiDB-lite"/>
    </source>
</evidence>
<evidence type="ECO:0000313" key="2">
    <source>
        <dbReference type="Proteomes" id="UP000504618"/>
    </source>
</evidence>
<dbReference type="RefSeq" id="XP_024879711.1">
    <property type="nucleotide sequence ID" value="XM_025023943.1"/>
</dbReference>
<proteinExistence type="predicted"/>
<dbReference type="GeneID" id="112459691"/>
<keyword evidence="2" id="KW-1185">Reference proteome</keyword>
<protein>
    <submittedName>
        <fullName evidence="3">Uncharacterized protein LOC112459691</fullName>
    </submittedName>
</protein>